<comment type="caution">
    <text evidence="1">The sequence shown here is derived from an EMBL/GenBank/DDBJ whole genome shotgun (WGS) entry which is preliminary data.</text>
</comment>
<dbReference type="EMBL" id="LVIE01000112">
    <property type="protein sequence ID" value="OHT24621.1"/>
    <property type="molecule type" value="Genomic_DNA"/>
</dbReference>
<keyword evidence="2" id="KW-1185">Reference proteome</keyword>
<protein>
    <submittedName>
        <fullName evidence="1">Uncharacterized protein</fullName>
    </submittedName>
</protein>
<organism evidence="1 2">
    <name type="scientific">Providencia stuartii</name>
    <dbReference type="NCBI Taxonomy" id="588"/>
    <lineage>
        <taxon>Bacteria</taxon>
        <taxon>Pseudomonadati</taxon>
        <taxon>Pseudomonadota</taxon>
        <taxon>Gammaproteobacteria</taxon>
        <taxon>Enterobacterales</taxon>
        <taxon>Morganellaceae</taxon>
        <taxon>Providencia</taxon>
    </lineage>
</organism>
<accession>A0A1S1HT84</accession>
<evidence type="ECO:0000313" key="2">
    <source>
        <dbReference type="Proteomes" id="UP000179588"/>
    </source>
</evidence>
<evidence type="ECO:0000313" key="1">
    <source>
        <dbReference type="EMBL" id="OHT24621.1"/>
    </source>
</evidence>
<proteinExistence type="predicted"/>
<dbReference type="AlphaFoldDB" id="A0A1S1HT84"/>
<reference evidence="1 2" key="1">
    <citation type="submission" date="2016-03" db="EMBL/GenBank/DDBJ databases">
        <title>Genome sequence of Providencia stuartii strain, isolated from the salivary glands of larval Lucilia sericata.</title>
        <authorList>
            <person name="Yuan Y."/>
            <person name="Zhang Y."/>
            <person name="Fu S."/>
            <person name="Crippen T.L."/>
            <person name="Visi D."/>
            <person name="Benbow M.E."/>
            <person name="Allen M."/>
            <person name="Tomberlin J.K."/>
            <person name="Sze S.-H."/>
            <person name="Tarone A.M."/>
        </authorList>
    </citation>
    <scope>NUCLEOTIDE SEQUENCE [LARGE SCALE GENOMIC DNA]</scope>
    <source>
        <strain evidence="1 2">Crippen</strain>
    </source>
</reference>
<name>A0A1S1HT84_PROST</name>
<sequence>MHASAVNTSAVPRRTFLPAYRSADSFPIYFGPHAAHNEPGIKLLRGQISRKARVDQGVHYLPIAKTEFGSIYEIQEGSNENKAIDAMKKTGYAV</sequence>
<dbReference type="Proteomes" id="UP000179588">
    <property type="component" value="Unassembled WGS sequence"/>
</dbReference>
<gene>
    <name evidence="1" type="ORF">A3Q29_02590</name>
</gene>